<dbReference type="Proteomes" id="UP000501107">
    <property type="component" value="Plasmid unnamed2"/>
</dbReference>
<keyword evidence="3" id="KW-0540">Nuclease</keyword>
<keyword evidence="3" id="KW-0378">Hydrolase</keyword>
<dbReference type="Proteomes" id="UP000031876">
    <property type="component" value="Plasmid 4"/>
</dbReference>
<evidence type="ECO:0000313" key="3">
    <source>
        <dbReference type="EMBL" id="QKH22569.1"/>
    </source>
</evidence>
<dbReference type="RefSeq" id="WP_000218524.1">
    <property type="nucleotide sequence ID" value="NZ_CP009333.1"/>
</dbReference>
<dbReference type="InterPro" id="IPR003615">
    <property type="entry name" value="HNH_nuc"/>
</dbReference>
<proteinExistence type="predicted"/>
<dbReference type="GO" id="GO:0004519">
    <property type="term" value="F:endonuclease activity"/>
    <property type="evidence" value="ECO:0007669"/>
    <property type="project" value="UniProtKB-KW"/>
</dbReference>
<dbReference type="Pfam" id="PF13391">
    <property type="entry name" value="HNH_2"/>
    <property type="match status" value="1"/>
</dbReference>
<sequence>MTVSFETKRMLWALSGNRCAICKTPLLKKGKKENIGEIAHIVARSKDMTRGDDPLPMEERDNYPNLILLCTNHHTIIDSDKTEEYYSVERLHRIKDEHENFIESRLQEDFLEEIEIDDELLESHFNSMKEVTDYNFSREQLEKCIEEYFSLDEKEQKVLHALIKTFSKQDGIDVPKVAKRIQDDLRILKSLKELKFLCYTDDGNLFQLDEDLLYIDYNQIIEVSAFEKYNWDLGEYGEIIYQVYLLLGEQKKFKDFNREFRISFLNLAN</sequence>
<evidence type="ECO:0000259" key="1">
    <source>
        <dbReference type="Pfam" id="PF13391"/>
    </source>
</evidence>
<dbReference type="Gene3D" id="1.10.30.50">
    <property type="match status" value="1"/>
</dbReference>
<keyword evidence="3" id="KW-0614">Plasmid</keyword>
<reference evidence="3 5" key="2">
    <citation type="submission" date="2020-05" db="EMBL/GenBank/DDBJ databases">
        <title>FDA dAtabase for Regulatory Grade micrObial Sequences (FDA-ARGOS): Supporting development and validation of Infectious Disease Dx tests.</title>
        <authorList>
            <person name="Nelson B."/>
            <person name="Plummer A."/>
            <person name="Tallon L."/>
            <person name="Sadzewicz L."/>
            <person name="Zhao X."/>
            <person name="Vavikolanu K."/>
            <person name="Mehta A."/>
            <person name="Aluvathingal J."/>
            <person name="Nadendla S."/>
            <person name="Myers T."/>
            <person name="Yan Y."/>
            <person name="Sichtig H."/>
        </authorList>
    </citation>
    <scope>NUCLEOTIDE SEQUENCE [LARGE SCALE GENOMIC DNA]</scope>
    <source>
        <strain evidence="3 5">FDAARGOS_795</strain>
        <plasmid evidence="3 5">unnamed2</plasmid>
    </source>
</reference>
<dbReference type="EMBL" id="CP053978">
    <property type="protein sequence ID" value="QKH22569.1"/>
    <property type="molecule type" value="Genomic_DNA"/>
</dbReference>
<protein>
    <submittedName>
        <fullName evidence="3">HNH endonuclease</fullName>
    </submittedName>
</protein>
<evidence type="ECO:0000313" key="5">
    <source>
        <dbReference type="Proteomes" id="UP000501107"/>
    </source>
</evidence>
<evidence type="ECO:0000313" key="4">
    <source>
        <dbReference type="Proteomes" id="UP000031876"/>
    </source>
</evidence>
<dbReference type="AlphaFoldDB" id="A0A0B5NIE7"/>
<evidence type="ECO:0000313" key="2">
    <source>
        <dbReference type="EMBL" id="AJG73751.1"/>
    </source>
</evidence>
<name>A0A0B5NIE7_BACTU</name>
<feature type="domain" description="HNH nuclease" evidence="1">
    <location>
        <begin position="19"/>
        <end position="78"/>
    </location>
</feature>
<dbReference type="KEGG" id="btw:BF38_6221"/>
<gene>
    <name evidence="2" type="ORF">BF38_6221</name>
    <name evidence="3" type="ORF">FOC89_00860</name>
</gene>
<dbReference type="EMBL" id="CP009333">
    <property type="protein sequence ID" value="AJG73751.1"/>
    <property type="molecule type" value="Genomic_DNA"/>
</dbReference>
<keyword evidence="3" id="KW-0255">Endonuclease</keyword>
<organism evidence="3 5">
    <name type="scientific">Bacillus thuringiensis</name>
    <dbReference type="NCBI Taxonomy" id="1428"/>
    <lineage>
        <taxon>Bacteria</taxon>
        <taxon>Bacillati</taxon>
        <taxon>Bacillota</taxon>
        <taxon>Bacilli</taxon>
        <taxon>Bacillales</taxon>
        <taxon>Bacillaceae</taxon>
        <taxon>Bacillus</taxon>
        <taxon>Bacillus cereus group</taxon>
    </lineage>
</organism>
<reference evidence="2 4" key="1">
    <citation type="journal article" date="2015" name="Genome Announc.">
        <title>Complete genome sequences for 35 biothreat assay-relevant bacillus species.</title>
        <authorList>
            <person name="Johnson S.L."/>
            <person name="Daligault H.E."/>
            <person name="Davenport K.W."/>
            <person name="Jaissle J."/>
            <person name="Frey K.G."/>
            <person name="Ladner J.T."/>
            <person name="Broomall S.M."/>
            <person name="Bishop-Lilly K.A."/>
            <person name="Bruce D.C."/>
            <person name="Gibbons H.S."/>
            <person name="Coyne S.R."/>
            <person name="Lo C.C."/>
            <person name="Meincke L."/>
            <person name="Munk A.C."/>
            <person name="Koroleva G.I."/>
            <person name="Rosenzweig C.N."/>
            <person name="Palacios G.F."/>
            <person name="Redden C.L."/>
            <person name="Minogue T.D."/>
            <person name="Chain P.S."/>
        </authorList>
    </citation>
    <scope>NUCLEOTIDE SEQUENCE [LARGE SCALE GENOMIC DNA]</scope>
    <source>
        <strain evidence="2 4">HD1011</strain>
        <plasmid evidence="2 4">4</plasmid>
    </source>
</reference>
<dbReference type="CDD" id="cd00085">
    <property type="entry name" value="HNHc"/>
    <property type="match status" value="1"/>
</dbReference>
<accession>A0A0B5NIE7</accession>
<geneLocation type="plasmid" evidence="3 5">
    <name>unnamed2</name>
</geneLocation>
<geneLocation type="plasmid" evidence="2 4">
    <name>4</name>
</geneLocation>